<proteinExistence type="predicted"/>
<dbReference type="AlphaFoldDB" id="W0DSH2"/>
<gene>
    <name evidence="1" type="ORF">THITH_04335</name>
</gene>
<dbReference type="Proteomes" id="UP000005289">
    <property type="component" value="Chromosome"/>
</dbReference>
<name>W0DSH2_9GAMM</name>
<evidence type="ECO:0000313" key="1">
    <source>
        <dbReference type="EMBL" id="AHE99938.1"/>
    </source>
</evidence>
<dbReference type="STRING" id="713585.THITH_04335"/>
<sequence>MRALLEGLLVWILRDPEKFRFGGCRRESQSDGCTGARAAPARGWK</sequence>
<dbReference type="HOGENOM" id="CLU_3206436_0_0_6"/>
<organism evidence="1 2">
    <name type="scientific">Thioalkalivibrio paradoxus ARh 1</name>
    <dbReference type="NCBI Taxonomy" id="713585"/>
    <lineage>
        <taxon>Bacteria</taxon>
        <taxon>Pseudomonadati</taxon>
        <taxon>Pseudomonadota</taxon>
        <taxon>Gammaproteobacteria</taxon>
        <taxon>Chromatiales</taxon>
        <taxon>Ectothiorhodospiraceae</taxon>
        <taxon>Thioalkalivibrio</taxon>
    </lineage>
</organism>
<keyword evidence="2" id="KW-1185">Reference proteome</keyword>
<dbReference type="EMBL" id="CP007029">
    <property type="protein sequence ID" value="AHE99938.1"/>
    <property type="molecule type" value="Genomic_DNA"/>
</dbReference>
<reference evidence="1 2" key="1">
    <citation type="submission" date="2013-12" db="EMBL/GenBank/DDBJ databases">
        <authorList>
            <consortium name="DOE Joint Genome Institute"/>
            <person name="Muyzer G."/>
            <person name="Huntemann M."/>
            <person name="Han J."/>
            <person name="Chen A."/>
            <person name="Kyrpides N."/>
            <person name="Mavromatis K."/>
            <person name="Markowitz V."/>
            <person name="Palaniappan K."/>
            <person name="Ivanova N."/>
            <person name="Schaumberg A."/>
            <person name="Pati A."/>
            <person name="Liolios K."/>
            <person name="Nordberg H.P."/>
            <person name="Cantor M.N."/>
            <person name="Hua S.X."/>
            <person name="Woyke T."/>
        </authorList>
    </citation>
    <scope>NUCLEOTIDE SEQUENCE [LARGE SCALE GENOMIC DNA]</scope>
    <source>
        <strain evidence="1 2">ARh 1</strain>
    </source>
</reference>
<accession>W0DSH2</accession>
<dbReference type="KEGG" id="tti:THITH_04335"/>
<protein>
    <submittedName>
        <fullName evidence="1">Uncharacterized protein</fullName>
    </submittedName>
</protein>
<evidence type="ECO:0000313" key="2">
    <source>
        <dbReference type="Proteomes" id="UP000005289"/>
    </source>
</evidence>